<dbReference type="RefSeq" id="WP_089949540.1">
    <property type="nucleotide sequence ID" value="NZ_FOFR01000002.1"/>
</dbReference>
<dbReference type="Pfam" id="PF10502">
    <property type="entry name" value="Peptidase_S26"/>
    <property type="match status" value="2"/>
</dbReference>
<gene>
    <name evidence="6" type="ORF">SAMN05216188_10260</name>
</gene>
<feature type="domain" description="Peptidase S26" evidence="5">
    <location>
        <begin position="6"/>
        <end position="111"/>
    </location>
</feature>
<dbReference type="InterPro" id="IPR036286">
    <property type="entry name" value="LexA/Signal_pep-like_sf"/>
</dbReference>
<evidence type="ECO:0000313" key="7">
    <source>
        <dbReference type="Proteomes" id="UP000199352"/>
    </source>
</evidence>
<dbReference type="Gene3D" id="2.10.109.10">
    <property type="entry name" value="Umud Fragment, subunit A"/>
    <property type="match status" value="1"/>
</dbReference>
<dbReference type="InterPro" id="IPR019533">
    <property type="entry name" value="Peptidase_S26"/>
</dbReference>
<dbReference type="Proteomes" id="UP000199352">
    <property type="component" value="Unassembled WGS sequence"/>
</dbReference>
<evidence type="ECO:0000256" key="3">
    <source>
        <dbReference type="ARBA" id="ARBA00023136"/>
    </source>
</evidence>
<evidence type="ECO:0000256" key="4">
    <source>
        <dbReference type="ARBA" id="ARBA00038445"/>
    </source>
</evidence>
<keyword evidence="3" id="KW-0472">Membrane</keyword>
<dbReference type="SUPFAM" id="SSF51306">
    <property type="entry name" value="LexA/Signal peptidase"/>
    <property type="match status" value="1"/>
</dbReference>
<feature type="domain" description="Peptidase S26" evidence="5">
    <location>
        <begin position="120"/>
        <end position="157"/>
    </location>
</feature>
<dbReference type="STRING" id="402600.SAMN05216188_10260"/>
<protein>
    <submittedName>
        <fullName evidence="6">Signal peptidase I</fullName>
    </submittedName>
</protein>
<dbReference type="GO" id="GO:0006465">
    <property type="term" value="P:signal peptide processing"/>
    <property type="evidence" value="ECO:0007669"/>
    <property type="project" value="InterPro"/>
</dbReference>
<evidence type="ECO:0000313" key="6">
    <source>
        <dbReference type="EMBL" id="SEQ09997.1"/>
    </source>
</evidence>
<dbReference type="CDD" id="cd06530">
    <property type="entry name" value="S26_SPase_I"/>
    <property type="match status" value="1"/>
</dbReference>
<dbReference type="OrthoDB" id="5518017at2"/>
<keyword evidence="7" id="KW-1185">Reference proteome</keyword>
<organism evidence="6 7">
    <name type="scientific">Lentzea xinjiangensis</name>
    <dbReference type="NCBI Taxonomy" id="402600"/>
    <lineage>
        <taxon>Bacteria</taxon>
        <taxon>Bacillati</taxon>
        <taxon>Actinomycetota</taxon>
        <taxon>Actinomycetes</taxon>
        <taxon>Pseudonocardiales</taxon>
        <taxon>Pseudonocardiaceae</taxon>
        <taxon>Lentzea</taxon>
    </lineage>
</organism>
<dbReference type="InterPro" id="IPR019758">
    <property type="entry name" value="Pept_S26A_signal_pept_1_CS"/>
</dbReference>
<dbReference type="GO" id="GO:0004252">
    <property type="term" value="F:serine-type endopeptidase activity"/>
    <property type="evidence" value="ECO:0007669"/>
    <property type="project" value="InterPro"/>
</dbReference>
<sequence>MVMIWVVAAIVLVLLLWLRSRIIHVNVVGWSMWPTYDDGDRLVARRVRASRIRTGDVVVLDSPRPKPEHMTANMRTPTPIVAREVVREPPPSKGPYWVIKRIAAMPGEPVPAVMSGIVDDGVVPPGFVVMLGDNLEDSIDSRQHGLLPLGKVLAKVVRRRT</sequence>
<name>A0A1H9D9J2_9PSEU</name>
<dbReference type="PROSITE" id="PS00761">
    <property type="entry name" value="SPASE_I_3"/>
    <property type="match status" value="1"/>
</dbReference>
<dbReference type="AlphaFoldDB" id="A0A1H9D9J2"/>
<evidence type="ECO:0000259" key="5">
    <source>
        <dbReference type="Pfam" id="PF10502"/>
    </source>
</evidence>
<evidence type="ECO:0000256" key="1">
    <source>
        <dbReference type="ARBA" id="ARBA00004401"/>
    </source>
</evidence>
<dbReference type="InterPro" id="IPR052064">
    <property type="entry name" value="Mito_IMP1_subunit"/>
</dbReference>
<comment type="similarity">
    <text evidence="4">Belongs to the peptidase S26 family. IMP1 subfamily.</text>
</comment>
<dbReference type="PANTHER" id="PTHR12383">
    <property type="entry name" value="PROTEASE FAMILY S26 MITOCHONDRIAL INNER MEMBRANE PROTEASE-RELATED"/>
    <property type="match status" value="1"/>
</dbReference>
<dbReference type="GO" id="GO:0005886">
    <property type="term" value="C:plasma membrane"/>
    <property type="evidence" value="ECO:0007669"/>
    <property type="project" value="UniProtKB-SubCell"/>
</dbReference>
<dbReference type="EMBL" id="FOFR01000002">
    <property type="protein sequence ID" value="SEQ09997.1"/>
    <property type="molecule type" value="Genomic_DNA"/>
</dbReference>
<dbReference type="InterPro" id="IPR000223">
    <property type="entry name" value="Pept_S26A_signal_pept_1"/>
</dbReference>
<dbReference type="PANTHER" id="PTHR12383:SF16">
    <property type="entry name" value="MITOCHONDRIAL INNER MEMBRANE PROTEASE SUBUNIT 1"/>
    <property type="match status" value="1"/>
</dbReference>
<proteinExistence type="inferred from homology"/>
<reference evidence="7" key="1">
    <citation type="submission" date="2016-10" db="EMBL/GenBank/DDBJ databases">
        <authorList>
            <person name="Varghese N."/>
            <person name="Submissions S."/>
        </authorList>
    </citation>
    <scope>NUCLEOTIDE SEQUENCE [LARGE SCALE GENOMIC DNA]</scope>
    <source>
        <strain evidence="7">CGMCC 4.3525</strain>
    </source>
</reference>
<dbReference type="PRINTS" id="PR00727">
    <property type="entry name" value="LEADERPTASE"/>
</dbReference>
<evidence type="ECO:0000256" key="2">
    <source>
        <dbReference type="ARBA" id="ARBA00022801"/>
    </source>
</evidence>
<keyword evidence="2" id="KW-0378">Hydrolase</keyword>
<comment type="subcellular location">
    <subcellularLocation>
        <location evidence="1">Cell membrane</location>
        <topology evidence="1">Single-pass type II membrane protein</topology>
    </subcellularLocation>
</comment>
<accession>A0A1H9D9J2</accession>